<dbReference type="EMBL" id="CAOQHR010000013">
    <property type="protein sequence ID" value="CAI6342482.1"/>
    <property type="molecule type" value="Genomic_DNA"/>
</dbReference>
<protein>
    <submittedName>
        <fullName evidence="1">Uncharacterized protein</fullName>
    </submittedName>
</protein>
<dbReference type="Proteomes" id="UP001152607">
    <property type="component" value="Unassembled WGS sequence"/>
</dbReference>
<evidence type="ECO:0000313" key="1">
    <source>
        <dbReference type="EMBL" id="CAI6342482.1"/>
    </source>
</evidence>
<accession>A0A9W4UXE7</accession>
<reference evidence="1" key="1">
    <citation type="submission" date="2023-01" db="EMBL/GenBank/DDBJ databases">
        <authorList>
            <person name="Van Ghelder C."/>
            <person name="Rancurel C."/>
        </authorList>
    </citation>
    <scope>NUCLEOTIDE SEQUENCE</scope>
    <source>
        <strain evidence="1">CNCM I-4278</strain>
    </source>
</reference>
<keyword evidence="2" id="KW-1185">Reference proteome</keyword>
<sequence length="106" mass="12363">MHKAKVRVVVFLCEDNLSFQLLNTPMFNRIWIRNDIRSATDLNCRICCAQFLEYLSYLLLEGGLLRLRNVLPGYVEADSRDSLLYKHISSVDLSMTTLVLYQIDIY</sequence>
<organism evidence="1 2">
    <name type="scientific">Periconia digitata</name>
    <dbReference type="NCBI Taxonomy" id="1303443"/>
    <lineage>
        <taxon>Eukaryota</taxon>
        <taxon>Fungi</taxon>
        <taxon>Dikarya</taxon>
        <taxon>Ascomycota</taxon>
        <taxon>Pezizomycotina</taxon>
        <taxon>Dothideomycetes</taxon>
        <taxon>Pleosporomycetidae</taxon>
        <taxon>Pleosporales</taxon>
        <taxon>Massarineae</taxon>
        <taxon>Periconiaceae</taxon>
        <taxon>Periconia</taxon>
    </lineage>
</organism>
<gene>
    <name evidence="1" type="ORF">PDIGIT_LOCUS15689</name>
</gene>
<comment type="caution">
    <text evidence="1">The sequence shown here is derived from an EMBL/GenBank/DDBJ whole genome shotgun (WGS) entry which is preliminary data.</text>
</comment>
<name>A0A9W4UXE7_9PLEO</name>
<evidence type="ECO:0000313" key="2">
    <source>
        <dbReference type="Proteomes" id="UP001152607"/>
    </source>
</evidence>
<proteinExistence type="predicted"/>
<dbReference type="AlphaFoldDB" id="A0A9W4UXE7"/>